<keyword evidence="8" id="KW-1185">Reference proteome</keyword>
<dbReference type="Pfam" id="PF02588">
    <property type="entry name" value="YitT_membrane"/>
    <property type="match status" value="1"/>
</dbReference>
<dbReference type="InterPro" id="IPR003740">
    <property type="entry name" value="YitT"/>
</dbReference>
<feature type="transmembrane region" description="Helical" evidence="6">
    <location>
        <begin position="148"/>
        <end position="166"/>
    </location>
</feature>
<evidence type="ECO:0000256" key="4">
    <source>
        <dbReference type="ARBA" id="ARBA00022989"/>
    </source>
</evidence>
<name>A0ABV6J5W6_9BACL</name>
<dbReference type="PANTHER" id="PTHR33545">
    <property type="entry name" value="UPF0750 MEMBRANE PROTEIN YITT-RELATED"/>
    <property type="match status" value="1"/>
</dbReference>
<dbReference type="RefSeq" id="WP_204818085.1">
    <property type="nucleotide sequence ID" value="NZ_JANHOF010000004.1"/>
</dbReference>
<feature type="transmembrane region" description="Helical" evidence="6">
    <location>
        <begin position="7"/>
        <end position="26"/>
    </location>
</feature>
<dbReference type="PANTHER" id="PTHR33545:SF5">
    <property type="entry name" value="UPF0750 MEMBRANE PROTEIN YITT"/>
    <property type="match status" value="1"/>
</dbReference>
<feature type="transmembrane region" description="Helical" evidence="6">
    <location>
        <begin position="46"/>
        <end position="66"/>
    </location>
</feature>
<keyword evidence="4 6" id="KW-1133">Transmembrane helix</keyword>
<feature type="transmembrane region" description="Helical" evidence="6">
    <location>
        <begin position="73"/>
        <end position="90"/>
    </location>
</feature>
<organism evidence="7 8">
    <name type="scientific">Paenibacillus mendelii</name>
    <dbReference type="NCBI Taxonomy" id="206163"/>
    <lineage>
        <taxon>Bacteria</taxon>
        <taxon>Bacillati</taxon>
        <taxon>Bacillota</taxon>
        <taxon>Bacilli</taxon>
        <taxon>Bacillales</taxon>
        <taxon>Paenibacillaceae</taxon>
        <taxon>Paenibacillus</taxon>
    </lineage>
</organism>
<keyword evidence="2" id="KW-1003">Cell membrane</keyword>
<evidence type="ECO:0000256" key="6">
    <source>
        <dbReference type="SAM" id="Phobius"/>
    </source>
</evidence>
<evidence type="ECO:0000256" key="1">
    <source>
        <dbReference type="ARBA" id="ARBA00004651"/>
    </source>
</evidence>
<accession>A0ABV6J5W6</accession>
<protein>
    <submittedName>
        <fullName evidence="7">YitT family protein</fullName>
    </submittedName>
</protein>
<feature type="transmembrane region" description="Helical" evidence="6">
    <location>
        <begin position="110"/>
        <end position="128"/>
    </location>
</feature>
<evidence type="ECO:0000256" key="5">
    <source>
        <dbReference type="ARBA" id="ARBA00023136"/>
    </source>
</evidence>
<dbReference type="InterPro" id="IPR051461">
    <property type="entry name" value="UPF0750_membrane"/>
</dbReference>
<evidence type="ECO:0000313" key="8">
    <source>
        <dbReference type="Proteomes" id="UP001589818"/>
    </source>
</evidence>
<evidence type="ECO:0000313" key="7">
    <source>
        <dbReference type="EMBL" id="MFC0391268.1"/>
    </source>
</evidence>
<feature type="transmembrane region" description="Helical" evidence="6">
    <location>
        <begin position="172"/>
        <end position="191"/>
    </location>
</feature>
<keyword evidence="5 6" id="KW-0472">Membrane</keyword>
<comment type="caution">
    <text evidence="7">The sequence shown here is derived from an EMBL/GenBank/DDBJ whole genome shotgun (WGS) entry which is preliminary data.</text>
</comment>
<dbReference type="EMBL" id="JBHLVF010000010">
    <property type="protein sequence ID" value="MFC0391268.1"/>
    <property type="molecule type" value="Genomic_DNA"/>
</dbReference>
<comment type="subcellular location">
    <subcellularLocation>
        <location evidence="1">Cell membrane</location>
        <topology evidence="1">Multi-pass membrane protein</topology>
    </subcellularLocation>
</comment>
<gene>
    <name evidence="7" type="ORF">ACFFJ8_07740</name>
</gene>
<proteinExistence type="predicted"/>
<sequence length="198" mass="21680">MLTLPKIAAIVSGSFLIAIAINFFLMPLKVLDGGLIGISLILNYLFKIKVGLVMLLLSIPIFVFIWRHNHKTIYTSVIGLLLSSYLIDLLEPYHYYFLYYIEWTPITRSILGGALIGLGLGIMLRFDCSTGGLDLLAHYISRFIPMNIGVMIFIMDGIIVSAGALLLPEDTFILSLLTIAAGGVTTGLCTLNMPDAAH</sequence>
<evidence type="ECO:0000256" key="2">
    <source>
        <dbReference type="ARBA" id="ARBA00022475"/>
    </source>
</evidence>
<keyword evidence="3 6" id="KW-0812">Transmembrane</keyword>
<dbReference type="Proteomes" id="UP001589818">
    <property type="component" value="Unassembled WGS sequence"/>
</dbReference>
<evidence type="ECO:0000256" key="3">
    <source>
        <dbReference type="ARBA" id="ARBA00022692"/>
    </source>
</evidence>
<reference evidence="7 8" key="1">
    <citation type="submission" date="2024-09" db="EMBL/GenBank/DDBJ databases">
        <authorList>
            <person name="Sun Q."/>
            <person name="Mori K."/>
        </authorList>
    </citation>
    <scope>NUCLEOTIDE SEQUENCE [LARGE SCALE GENOMIC DNA]</scope>
    <source>
        <strain evidence="7 8">CCM 4839</strain>
    </source>
</reference>